<dbReference type="PANTHER" id="PTHR43459">
    <property type="entry name" value="ENOYL-COA HYDRATASE"/>
    <property type="match status" value="1"/>
</dbReference>
<dbReference type="OrthoDB" id="9777711at2"/>
<sequence length="262" mass="27639">MSDSALNLTIENGLAHLVFIQGKRGNPIDGALCSELNEASIVLSERKDVRAVLITAEGGAFSYGGDIASFISKLDDLPSMIKRWTSDLHMAIARLQRMDAPLVAAVHGICAGGMAGFIAGCDIVVAADNTKFVAAYAGIGYCCDAGSSITLSRRMGLGRARKFLLLNESLSAQACLSAGLVDEVCTLDDYGNRAKTIADQLAAGPTKAYGEIRRLMLSASSLPLESQLENEAQGLARCAASADAREGLTAFSEKRKPTYRGQ</sequence>
<dbReference type="InterPro" id="IPR014748">
    <property type="entry name" value="Enoyl-CoA_hydra_C"/>
</dbReference>
<evidence type="ECO:0000313" key="3">
    <source>
        <dbReference type="Proteomes" id="UP000198784"/>
    </source>
</evidence>
<dbReference type="Gene3D" id="1.10.12.10">
    <property type="entry name" value="Lyase 2-enoyl-coa Hydratase, Chain A, domain 2"/>
    <property type="match status" value="1"/>
</dbReference>
<evidence type="ECO:0000256" key="1">
    <source>
        <dbReference type="ARBA" id="ARBA00005254"/>
    </source>
</evidence>
<dbReference type="SUPFAM" id="SSF52096">
    <property type="entry name" value="ClpP/crotonase"/>
    <property type="match status" value="1"/>
</dbReference>
<reference evidence="3" key="1">
    <citation type="submission" date="2016-10" db="EMBL/GenBank/DDBJ databases">
        <authorList>
            <person name="Varghese N."/>
            <person name="Submissions S."/>
        </authorList>
    </citation>
    <scope>NUCLEOTIDE SEQUENCE [LARGE SCALE GENOMIC DNA]</scope>
    <source>
        <strain evidence="3">DSM 17834</strain>
    </source>
</reference>
<dbReference type="Pfam" id="PF00378">
    <property type="entry name" value="ECH_1"/>
    <property type="match status" value="1"/>
</dbReference>
<protein>
    <submittedName>
        <fullName evidence="2">2-(1,2-epoxy-1,2-dihydrophenyl)acetyl-CoA isomerase</fullName>
    </submittedName>
</protein>
<gene>
    <name evidence="2" type="ORF">SAMN05216190_1725</name>
</gene>
<dbReference type="GO" id="GO:0016853">
    <property type="term" value="F:isomerase activity"/>
    <property type="evidence" value="ECO:0007669"/>
    <property type="project" value="UniProtKB-KW"/>
</dbReference>
<evidence type="ECO:0000313" key="2">
    <source>
        <dbReference type="EMBL" id="SFQ34059.1"/>
    </source>
</evidence>
<dbReference type="PANTHER" id="PTHR43459:SF1">
    <property type="entry name" value="EG:BACN32G11.4 PROTEIN"/>
    <property type="match status" value="1"/>
</dbReference>
<accession>A0A1I5XQ29</accession>
<dbReference type="Proteomes" id="UP000198784">
    <property type="component" value="Unassembled WGS sequence"/>
</dbReference>
<dbReference type="AlphaFoldDB" id="A0A1I5XQ29"/>
<dbReference type="CDD" id="cd06558">
    <property type="entry name" value="crotonase-like"/>
    <property type="match status" value="1"/>
</dbReference>
<proteinExistence type="inferred from homology"/>
<dbReference type="Gene3D" id="3.90.226.10">
    <property type="entry name" value="2-enoyl-CoA Hydratase, Chain A, domain 1"/>
    <property type="match status" value="1"/>
</dbReference>
<organism evidence="2 3">
    <name type="scientific">Pseudomonas borbori</name>
    <dbReference type="NCBI Taxonomy" id="289003"/>
    <lineage>
        <taxon>Bacteria</taxon>
        <taxon>Pseudomonadati</taxon>
        <taxon>Pseudomonadota</taxon>
        <taxon>Gammaproteobacteria</taxon>
        <taxon>Pseudomonadales</taxon>
        <taxon>Pseudomonadaceae</taxon>
        <taxon>Pseudomonas</taxon>
    </lineage>
</organism>
<dbReference type="InterPro" id="IPR001753">
    <property type="entry name" value="Enoyl-CoA_hydra/iso"/>
</dbReference>
<dbReference type="RefSeq" id="WP_090506118.1">
    <property type="nucleotide sequence ID" value="NZ_FOWX01000072.1"/>
</dbReference>
<dbReference type="InterPro" id="IPR029045">
    <property type="entry name" value="ClpP/crotonase-like_dom_sf"/>
</dbReference>
<keyword evidence="2" id="KW-0413">Isomerase</keyword>
<dbReference type="STRING" id="289003.SAMN05216190_1725"/>
<comment type="similarity">
    <text evidence="1">Belongs to the enoyl-CoA hydratase/isomerase family.</text>
</comment>
<dbReference type="EMBL" id="FOWX01000072">
    <property type="protein sequence ID" value="SFQ34059.1"/>
    <property type="molecule type" value="Genomic_DNA"/>
</dbReference>
<name>A0A1I5XQ29_9PSED</name>
<keyword evidence="3" id="KW-1185">Reference proteome</keyword>